<evidence type="ECO:0000256" key="3">
    <source>
        <dbReference type="SAM" id="MobiDB-lite"/>
    </source>
</evidence>
<evidence type="ECO:0000259" key="5">
    <source>
        <dbReference type="PROSITE" id="PS51782"/>
    </source>
</evidence>
<dbReference type="CDD" id="cd00118">
    <property type="entry name" value="LysM"/>
    <property type="match status" value="1"/>
</dbReference>
<dbReference type="EMBL" id="ML119705">
    <property type="protein sequence ID" value="RPA78959.1"/>
    <property type="molecule type" value="Genomic_DNA"/>
</dbReference>
<keyword evidence="4" id="KW-0732">Signal</keyword>
<proteinExistence type="predicted"/>
<keyword evidence="1" id="KW-0147">Chitin-binding</keyword>
<dbReference type="PANTHER" id="PTHR34997">
    <property type="entry name" value="AM15"/>
    <property type="match status" value="1"/>
</dbReference>
<evidence type="ECO:0000256" key="4">
    <source>
        <dbReference type="SAM" id="SignalP"/>
    </source>
</evidence>
<feature type="region of interest" description="Disordered" evidence="3">
    <location>
        <begin position="286"/>
        <end position="313"/>
    </location>
</feature>
<protein>
    <recommendedName>
        <fullName evidence="5">LysM domain-containing protein</fullName>
    </recommendedName>
</protein>
<dbReference type="InterPro" id="IPR018392">
    <property type="entry name" value="LysM"/>
</dbReference>
<evidence type="ECO:0000256" key="1">
    <source>
        <dbReference type="ARBA" id="ARBA00022669"/>
    </source>
</evidence>
<dbReference type="AlphaFoldDB" id="A0A3N4HZ57"/>
<dbReference type="PROSITE" id="PS51782">
    <property type="entry name" value="LYSM"/>
    <property type="match status" value="3"/>
</dbReference>
<dbReference type="OrthoDB" id="5985073at2759"/>
<dbReference type="SMART" id="SM00257">
    <property type="entry name" value="LysM"/>
    <property type="match status" value="3"/>
</dbReference>
<name>A0A3N4HZ57_ASCIM</name>
<sequence length="459" mass="50468">MLIPLSHIVALSSSLSLVASLAVPAPQDNPTPAFLSDEPEDTLHAQDIVPGIQRRHRIKSRNTKPLNGKVRDQCNRWMEVIPGDTCESIETDAGMTIHRGNLKLLNPFINAGCTNLWVGYDVCVGAYHPPNGGLGPLAIAQDHEIYTAASAASTNSRRALPDPIQPLAEGPTGRELKPFPTSELQEWADVYERCQLWMEVYEGDTCESIEEAAGLEQHRNVLRSLNPVINPECNNIWAGRDLCVDAFALEPLGMVSSGSVEESLPIASAIPIEEPLPTASAIPIEEPLPTASSTPINARSEKPGYPWPPGGPDRVNIRTRSEKPGYPWPPGGPDRVNIRTRSEKPGYPWPPGGPDRVNIRTRTLGKRHHRVKFGEPTLPRQGLTHRWCSRWIEVLPGDTCESIAADAYITAWDMKRYYNDFIREDCTNLWVGYDICVGAAHGGYGGLPPLPDIPRPKPN</sequence>
<gene>
    <name evidence="6" type="ORF">BJ508DRAFT_378044</name>
</gene>
<feature type="domain" description="LysM" evidence="5">
    <location>
        <begin position="196"/>
        <end position="244"/>
    </location>
</feature>
<dbReference type="InterPro" id="IPR052210">
    <property type="entry name" value="LysM1-like"/>
</dbReference>
<dbReference type="PANTHER" id="PTHR34997:SF1">
    <property type="entry name" value="PEPTIDOGLYCAN-BINDING LYSIN DOMAIN"/>
    <property type="match status" value="1"/>
</dbReference>
<evidence type="ECO:0000313" key="6">
    <source>
        <dbReference type="EMBL" id="RPA78959.1"/>
    </source>
</evidence>
<evidence type="ECO:0000313" key="7">
    <source>
        <dbReference type="Proteomes" id="UP000275078"/>
    </source>
</evidence>
<feature type="domain" description="LysM" evidence="5">
    <location>
        <begin position="76"/>
        <end position="124"/>
    </location>
</feature>
<keyword evidence="2" id="KW-0843">Virulence</keyword>
<dbReference type="Gene3D" id="3.10.350.10">
    <property type="entry name" value="LysM domain"/>
    <property type="match status" value="3"/>
</dbReference>
<feature type="chain" id="PRO_5018206677" description="LysM domain-containing protein" evidence="4">
    <location>
        <begin position="21"/>
        <end position="459"/>
    </location>
</feature>
<dbReference type="InterPro" id="IPR036779">
    <property type="entry name" value="LysM_dom_sf"/>
</dbReference>
<accession>A0A3N4HZ57</accession>
<keyword evidence="7" id="KW-1185">Reference proteome</keyword>
<feature type="signal peptide" evidence="4">
    <location>
        <begin position="1"/>
        <end position="20"/>
    </location>
</feature>
<feature type="domain" description="LysM" evidence="5">
    <location>
        <begin position="390"/>
        <end position="437"/>
    </location>
</feature>
<dbReference type="Proteomes" id="UP000275078">
    <property type="component" value="Unassembled WGS sequence"/>
</dbReference>
<reference evidence="6 7" key="1">
    <citation type="journal article" date="2018" name="Nat. Ecol. Evol.">
        <title>Pezizomycetes genomes reveal the molecular basis of ectomycorrhizal truffle lifestyle.</title>
        <authorList>
            <person name="Murat C."/>
            <person name="Payen T."/>
            <person name="Noel B."/>
            <person name="Kuo A."/>
            <person name="Morin E."/>
            <person name="Chen J."/>
            <person name="Kohler A."/>
            <person name="Krizsan K."/>
            <person name="Balestrini R."/>
            <person name="Da Silva C."/>
            <person name="Montanini B."/>
            <person name="Hainaut M."/>
            <person name="Levati E."/>
            <person name="Barry K.W."/>
            <person name="Belfiori B."/>
            <person name="Cichocki N."/>
            <person name="Clum A."/>
            <person name="Dockter R.B."/>
            <person name="Fauchery L."/>
            <person name="Guy J."/>
            <person name="Iotti M."/>
            <person name="Le Tacon F."/>
            <person name="Lindquist E.A."/>
            <person name="Lipzen A."/>
            <person name="Malagnac F."/>
            <person name="Mello A."/>
            <person name="Molinier V."/>
            <person name="Miyauchi S."/>
            <person name="Poulain J."/>
            <person name="Riccioni C."/>
            <person name="Rubini A."/>
            <person name="Sitrit Y."/>
            <person name="Splivallo R."/>
            <person name="Traeger S."/>
            <person name="Wang M."/>
            <person name="Zifcakova L."/>
            <person name="Wipf D."/>
            <person name="Zambonelli A."/>
            <person name="Paolocci F."/>
            <person name="Nowrousian M."/>
            <person name="Ottonello S."/>
            <person name="Baldrian P."/>
            <person name="Spatafora J.W."/>
            <person name="Henrissat B."/>
            <person name="Nagy L.G."/>
            <person name="Aury J.M."/>
            <person name="Wincker P."/>
            <person name="Grigoriev I.V."/>
            <person name="Bonfante P."/>
            <person name="Martin F.M."/>
        </authorList>
    </citation>
    <scope>NUCLEOTIDE SEQUENCE [LARGE SCALE GENOMIC DNA]</scope>
    <source>
        <strain evidence="6 7">RN42</strain>
    </source>
</reference>
<organism evidence="6 7">
    <name type="scientific">Ascobolus immersus RN42</name>
    <dbReference type="NCBI Taxonomy" id="1160509"/>
    <lineage>
        <taxon>Eukaryota</taxon>
        <taxon>Fungi</taxon>
        <taxon>Dikarya</taxon>
        <taxon>Ascomycota</taxon>
        <taxon>Pezizomycotina</taxon>
        <taxon>Pezizomycetes</taxon>
        <taxon>Pezizales</taxon>
        <taxon>Ascobolaceae</taxon>
        <taxon>Ascobolus</taxon>
    </lineage>
</organism>
<dbReference type="GO" id="GO:0008061">
    <property type="term" value="F:chitin binding"/>
    <property type="evidence" value="ECO:0007669"/>
    <property type="project" value="UniProtKB-KW"/>
</dbReference>
<dbReference type="STRING" id="1160509.A0A3N4HZ57"/>
<evidence type="ECO:0000256" key="2">
    <source>
        <dbReference type="ARBA" id="ARBA00023026"/>
    </source>
</evidence>